<name>A0A4R1NGS3_9GAMM</name>
<dbReference type="RefSeq" id="WP_165934252.1">
    <property type="nucleotide sequence ID" value="NZ_SJOI01000001.1"/>
</dbReference>
<evidence type="ECO:0000259" key="2">
    <source>
        <dbReference type="Pfam" id="PF06791"/>
    </source>
</evidence>
<dbReference type="InterPro" id="IPR006431">
    <property type="entry name" value="Phage_tape_meas_C"/>
</dbReference>
<evidence type="ECO:0000313" key="5">
    <source>
        <dbReference type="Proteomes" id="UP000294555"/>
    </source>
</evidence>
<accession>A0A4R1NGS3</accession>
<evidence type="ECO:0000256" key="1">
    <source>
        <dbReference type="SAM" id="Coils"/>
    </source>
</evidence>
<dbReference type="Pfam" id="PF06791">
    <property type="entry name" value="TMP_2"/>
    <property type="match status" value="1"/>
</dbReference>
<sequence>MANRSLGTLTIDLIAKTGGFVQGMDQAERKSRTWRTAVINDIGLASKSLENLEFVTKDTAKVQETLTNATQGQKAALATLVGIVDNTSNSLAGLGERQRAINTLFGMNAITTQEYVKLTTATDAAKNSLAEYEMQQQQMARAQSALVTQFQALRNQLDPTAVAFERIAEQQNILSQAKVSGLVSSEDFVAYTTKINEMREALEKTAYAATAAGQAQAKAAREAAAADQQAAAAKSSLISKLQEQINTFGLAGDELLRYQAAQLGISKTAAPLIENLSRLQAEQKAAAEIAEMEAQAQREAAAADKASEAAKASLIATLKQQVETYGMSRAELLEYKAAQLGITESTAQLIASMKEQEKETEANRVAAAEVAMQQKMLMHDQMGFTKSVIDQAEAIGKTRSEFLEWKAAQLGVSQQMAPFIAKLRDQEKTMDEGGVTVGQYRQAMRLLPMQITDVVTSLASGMPIWLIAIQQGGQIRDSFNGIGNALKGLVSLINPITLGLGTLAVIGGGLAIAFKEGEDEMKAYNQAIITTGEYAGVSANQLADMAKSISSSTGTTANAAKALTAALNTGAFDGGQLKLVAQAAVAMESATGKSIDNTIAEFKRLAQDPVKASEDLNDQYHYLTASIYEQITALERHGDTQQAAAIAVSAYASAELKAANDVKGNLGDLQTAWDYVARAAKGAWDAMLDIGRTQTPADRVKEATDRVNNLKASLAGLDSIDTSQGGMATAGVANAQARFREQLAAAESDLQGALVDNQRDARKAGVDQAQQYYNNQAIQATKAINSMYDAVETNAEKRQKEIDLLNKKIAQGGQLPIVNGKQLTYDDMVNQINDKYKDPKTHTTKLENSFTATEREYNKQIALIDTTGKKTAIVTQQQKLASDLATGKLVGLNAVQKKRLEQLAEEVDRLNAIRRASLENIKASEFAANLQKQNDNAKQTLNIGLVGAYDGDQERDRMKDVLDIQREYLAKQDDLQKQYQSGDITKSLYDKETEELNKSLSDRLKIQEDHYKKVDELQSNGTAGFISGLSSQMEASIDLYSNMQHVGAQAFSSLTDMVIQWAETGKLNAKDFAGTFLQSVGSALLSYAAAQVAMAGLEAFTSMVGVPFIGPTIAGPAAIAAAAAAGVLALGVGSALKGQAHDGLDSVPETGTWLLQRGERVVTSQTSAKLDATLERVNKDANTGANIYSPTINIPINGNPSDATIALTRKAVAEGAKQGYQRAVNSVVTGQGDLHRALMAKTNAGRKKQ</sequence>
<evidence type="ECO:0000313" key="4">
    <source>
        <dbReference type="EMBL" id="TCL06914.1"/>
    </source>
</evidence>
<keyword evidence="1" id="KW-0175">Coiled coil</keyword>
<dbReference type="Pfam" id="PF09718">
    <property type="entry name" value="Tape_meas_lam_C"/>
    <property type="match status" value="1"/>
</dbReference>
<organism evidence="4 5">
    <name type="scientific">Sodalis ligni</name>
    <dbReference type="NCBI Taxonomy" id="2697027"/>
    <lineage>
        <taxon>Bacteria</taxon>
        <taxon>Pseudomonadati</taxon>
        <taxon>Pseudomonadota</taxon>
        <taxon>Gammaproteobacteria</taxon>
        <taxon>Enterobacterales</taxon>
        <taxon>Bruguierivoracaceae</taxon>
        <taxon>Sodalis</taxon>
    </lineage>
</organism>
<dbReference type="Proteomes" id="UP000294555">
    <property type="component" value="Unassembled WGS sequence"/>
</dbReference>
<evidence type="ECO:0000259" key="3">
    <source>
        <dbReference type="Pfam" id="PF09718"/>
    </source>
</evidence>
<dbReference type="NCBIfam" id="TIGR01541">
    <property type="entry name" value="tape_meas_lam_C"/>
    <property type="match status" value="1"/>
</dbReference>
<proteinExistence type="predicted"/>
<dbReference type="EMBL" id="SJOI01000001">
    <property type="protein sequence ID" value="TCL06914.1"/>
    <property type="molecule type" value="Genomic_DNA"/>
</dbReference>
<dbReference type="InterPro" id="IPR009628">
    <property type="entry name" value="Phage_tape_measure_N"/>
</dbReference>
<feature type="coiled-coil region" evidence="1">
    <location>
        <begin position="273"/>
        <end position="309"/>
    </location>
</feature>
<dbReference type="AlphaFoldDB" id="A0A4R1NGS3"/>
<keyword evidence="5" id="KW-1185">Reference proteome</keyword>
<feature type="coiled-coil region" evidence="1">
    <location>
        <begin position="893"/>
        <end position="920"/>
    </location>
</feature>
<reference evidence="4 5" key="1">
    <citation type="submission" date="2019-02" db="EMBL/GenBank/DDBJ databases">
        <title>Investigation of anaerobic lignin degradation for improved lignocellulosic biofuels.</title>
        <authorList>
            <person name="Deangelis K."/>
        </authorList>
    </citation>
    <scope>NUCLEOTIDE SEQUENCE [LARGE SCALE GENOMIC DNA]</scope>
    <source>
        <strain evidence="4 5">159R</strain>
    </source>
</reference>
<protein>
    <submittedName>
        <fullName evidence="4">Lambda family phage tail tape measure protein</fullName>
    </submittedName>
</protein>
<comment type="caution">
    <text evidence="4">The sequence shown here is derived from an EMBL/GenBank/DDBJ whole genome shotgun (WGS) entry which is preliminary data.</text>
</comment>
<feature type="domain" description="Bacteriophage tail tape measure N-terminal" evidence="2">
    <location>
        <begin position="429"/>
        <end position="631"/>
    </location>
</feature>
<gene>
    <name evidence="4" type="ORF">EZJ58_5212</name>
</gene>
<feature type="domain" description="Bacteriophage tail tape measure C-terminal" evidence="3">
    <location>
        <begin position="1020"/>
        <end position="1092"/>
    </location>
</feature>